<evidence type="ECO:0000313" key="2">
    <source>
        <dbReference type="Proteomes" id="UP001300502"/>
    </source>
</evidence>
<evidence type="ECO:0000313" key="1">
    <source>
        <dbReference type="EMBL" id="KAK4524776.1"/>
    </source>
</evidence>
<reference evidence="1 2" key="1">
    <citation type="submission" date="2022-07" db="EMBL/GenBank/DDBJ databases">
        <title>Genome-wide signatures of adaptation to extreme environments.</title>
        <authorList>
            <person name="Cho C.H."/>
            <person name="Yoon H.S."/>
        </authorList>
    </citation>
    <scope>NUCLEOTIDE SEQUENCE [LARGE SCALE GENOMIC DNA]</scope>
    <source>
        <strain evidence="1 2">108.79 E11</strain>
    </source>
</reference>
<name>A0AAV9IBW1_9RHOD</name>
<dbReference type="EMBL" id="JANCYU010000025">
    <property type="protein sequence ID" value="KAK4524776.1"/>
    <property type="molecule type" value="Genomic_DNA"/>
</dbReference>
<sequence>MLSRFVSLKEQRAKTLKVSSEEDVSLKNKELVFTKLKSEYEVAVSLQAKGELDSALCIYQNLVQELKKVDFERTKMKLDENEQYNSFQNLPFDIRLHFLCLKNSAYICEEKGYWEQVESFYSVLAESFWYCVILDTGLVVRMLRTLKKLGDFSFARKICECYLLERKDKFLYREWHLLIHTIGDELVCEWNYNPDDDACSSCDSVLPSPVTQEVISFEAPNLCKIRKPSYFITDKRTLLLWIFIGAFYDSGMLPFDFQSQIQLVDSHEYTGILDTSGNLIFPEEKLLEKTQYIYDLWKNDLNDTASRENHANVSETCNIVAAWKELSKSAQKAGFDGMDIDWFSSEEHLMGKTTPEWTSNLFSHEKFVHVLDSFTDWDTIEFPPYPCSLFELLCWLLKNISNCSRLPLELGPLLVYAWLKFRSIFSVIPIQEPNFYLNVSELIFNWFPYICRTLNAASSAHPVSSNNEKLEFFPCSFCKVALMECEYLISRCSERLSDKEDCVYCDVDLILRVFVLRAKISNYLSRQDNCLLSEMDLSDTFVSSMENRELKVSFNQFAIRLLDTWNDLREQQRLVDDLIQFRDAVRSARNADDLEAQLFVLSQKLPQQLSLGLIEERVHKYFVLCDLLDMYIQSPASYQSDCSLLSCITSKMQIVSSFVCIVSGSSVHSGCAILKIQRHICKSFDTLKKLSSFLKELEEKQNGSSTSTFPREMVRNILFLFASLCLFGITLVEMKYRGECLDWLVKSVTKYRKRLMFLILCISKTCELLLSIWETCVIQSTDEHVLNLMGRCISVLCVVLRHMCLRETLHQMKAFRSIIQVYCTCLRRWMNASNACEKEPVFITMEWNKNSNSFIEKAENPSTELAACYYYRYGLRAPFISDEELKCHWLTRELSPQSFIKSLDPAKVVEFYYAFREELKESVVSNRKGSQGEMKRTLNALLEVFFSVTQPPFEPRHLFDDFKSSLANIDELDSAADCELVFSGPFASWIHRGQHILEQLRSTKGRSSVDTREYREVVLDICERLSFCISLELELARKKLKSMSLNSYFESRQRLLEELLGLQLFSLSLEPGRAQNWLWLGEIALELSHIHNEVKHLEMDEKIESCCIYFHFEECAKIFGFVTQLLNYSEHPNTNALRQMALQGQALSYFLVARQTTASKSHWHRLAARALDTLFQMNNTKPIDADETVSLLNSNLWSWWYFLLLRGKLAFKLREPVGSICWFLREAIVSHREEATRLKQELEVEPFYQFDMIRLKILLHFDEFSFSSHETVLLDDSVIYSSNLDDKKTEDSVLGFCSDSSKFLGILSNQVIQHMNYVWESHQFRNGSRTSGYLYKPYYAQAMAYKVGLQMYRSALDSISNLFQPAVANSSNGNFWYMFTALPTCLLSEFIFESKAQYQKWKFKCLSLYVQLSASLKKKENLWAAYCRLKRRKPEETNEVLLKQVMHLYFDWIQSTSTEWEDWDISKLNEELQHLWSMYLFLLSFYKNSSLVTSMQRIMERLLFYVYRKEGNIDNQVSVFTYCSEKWPELKNRKKRRREAT</sequence>
<accession>A0AAV9IBW1</accession>
<organism evidence="1 2">
    <name type="scientific">Galdieria yellowstonensis</name>
    <dbReference type="NCBI Taxonomy" id="3028027"/>
    <lineage>
        <taxon>Eukaryota</taxon>
        <taxon>Rhodophyta</taxon>
        <taxon>Bangiophyceae</taxon>
        <taxon>Galdieriales</taxon>
        <taxon>Galdieriaceae</taxon>
        <taxon>Galdieria</taxon>
    </lineage>
</organism>
<protein>
    <submittedName>
        <fullName evidence="1">Uncharacterized protein</fullName>
    </submittedName>
</protein>
<dbReference type="Proteomes" id="UP001300502">
    <property type="component" value="Unassembled WGS sequence"/>
</dbReference>
<keyword evidence="2" id="KW-1185">Reference proteome</keyword>
<gene>
    <name evidence="1" type="ORF">GAYE_SCF05G2679</name>
</gene>
<proteinExistence type="predicted"/>
<comment type="caution">
    <text evidence="1">The sequence shown here is derived from an EMBL/GenBank/DDBJ whole genome shotgun (WGS) entry which is preliminary data.</text>
</comment>